<organism evidence="2 3">
    <name type="scientific">Ixodes scapularis</name>
    <name type="common">Black-legged tick</name>
    <name type="synonym">Deer tick</name>
    <dbReference type="NCBI Taxonomy" id="6945"/>
    <lineage>
        <taxon>Eukaryota</taxon>
        <taxon>Metazoa</taxon>
        <taxon>Ecdysozoa</taxon>
        <taxon>Arthropoda</taxon>
        <taxon>Chelicerata</taxon>
        <taxon>Arachnida</taxon>
        <taxon>Acari</taxon>
        <taxon>Parasitiformes</taxon>
        <taxon>Ixodida</taxon>
        <taxon>Ixodoidea</taxon>
        <taxon>Ixodidae</taxon>
        <taxon>Ixodinae</taxon>
        <taxon>Ixodes</taxon>
    </lineage>
</organism>
<dbReference type="InterPro" id="IPR045851">
    <property type="entry name" value="AMP-bd_C_sf"/>
</dbReference>
<dbReference type="EMBL" id="ABJB011102942">
    <property type="status" value="NOT_ANNOTATED_CDS"/>
    <property type="molecule type" value="Genomic_DNA"/>
</dbReference>
<dbReference type="InParanoid" id="A0A1S4KW36"/>
<dbReference type="Gene3D" id="3.30.300.30">
    <property type="match status" value="1"/>
</dbReference>
<protein>
    <recommendedName>
        <fullName evidence="1">AMP-binding enzyme C-terminal domain-containing protein</fullName>
    </recommendedName>
</protein>
<dbReference type="VEuPathDB" id="VectorBase:ISCI005025"/>
<dbReference type="EnsemblMetazoa" id="ISCW005025-RA">
    <property type="protein sequence ID" value="ISCW005025-PA"/>
    <property type="gene ID" value="ISCW005025"/>
</dbReference>
<proteinExistence type="predicted"/>
<dbReference type="VEuPathDB" id="VectorBase:ISCW005025"/>
<sequence length="87" mass="9883">DLVYYNEDGRFYYYERMKSLIKCLDYEVAPCELEEILLNHPFVAEAVVVGVLHPEFGEVAKAFVVIKDSVCLGMCPTSEELQEFVAG</sequence>
<dbReference type="SUPFAM" id="SSF56801">
    <property type="entry name" value="Acetyl-CoA synthetase-like"/>
    <property type="match status" value="1"/>
</dbReference>
<dbReference type="AlphaFoldDB" id="A0A1S4KW36"/>
<keyword evidence="3" id="KW-1185">Reference proteome</keyword>
<evidence type="ECO:0000313" key="3">
    <source>
        <dbReference type="Proteomes" id="UP000001555"/>
    </source>
</evidence>
<dbReference type="Pfam" id="PF13193">
    <property type="entry name" value="AMP-binding_C"/>
    <property type="match status" value="1"/>
</dbReference>
<feature type="domain" description="AMP-binding enzyme C-terminal" evidence="1">
    <location>
        <begin position="32"/>
        <end position="86"/>
    </location>
</feature>
<evidence type="ECO:0000259" key="1">
    <source>
        <dbReference type="Pfam" id="PF13193"/>
    </source>
</evidence>
<dbReference type="PANTHER" id="PTHR24096">
    <property type="entry name" value="LONG-CHAIN-FATTY-ACID--COA LIGASE"/>
    <property type="match status" value="1"/>
</dbReference>
<accession>A0A1S4KW36</accession>
<evidence type="ECO:0000313" key="2">
    <source>
        <dbReference type="EnsemblMetazoa" id="ISCW005025-PA"/>
    </source>
</evidence>
<dbReference type="InterPro" id="IPR025110">
    <property type="entry name" value="AMP-bd_C"/>
</dbReference>
<dbReference type="Proteomes" id="UP000001555">
    <property type="component" value="Unassembled WGS sequence"/>
</dbReference>
<dbReference type="PANTHER" id="PTHR24096:SF422">
    <property type="entry name" value="BCDNA.GH02901"/>
    <property type="match status" value="1"/>
</dbReference>
<reference evidence="3" key="1">
    <citation type="submission" date="2008-03" db="EMBL/GenBank/DDBJ databases">
        <title>Annotation of Ixodes scapularis.</title>
        <authorList>
            <consortium name="Ixodes scapularis Genome Project Consortium"/>
            <person name="Caler E."/>
            <person name="Hannick L.I."/>
            <person name="Bidwell S."/>
            <person name="Joardar V."/>
            <person name="Thiagarajan M."/>
            <person name="Amedeo P."/>
            <person name="Galinsky K.J."/>
            <person name="Schobel S."/>
            <person name="Inman J."/>
            <person name="Hostetler J."/>
            <person name="Miller J."/>
            <person name="Hammond M."/>
            <person name="Megy K."/>
            <person name="Lawson D."/>
            <person name="Kodira C."/>
            <person name="Sutton G."/>
            <person name="Meyer J."/>
            <person name="Hill C.A."/>
            <person name="Birren B."/>
            <person name="Nene V."/>
            <person name="Collins F."/>
            <person name="Alarcon-Chaidez F."/>
            <person name="Wikel S."/>
            <person name="Strausberg R."/>
        </authorList>
    </citation>
    <scope>NUCLEOTIDE SEQUENCE [LARGE SCALE GENOMIC DNA]</scope>
    <source>
        <strain evidence="3">Wikel</strain>
    </source>
</reference>
<reference evidence="2" key="2">
    <citation type="submission" date="2020-05" db="UniProtKB">
        <authorList>
            <consortium name="EnsemblMetazoa"/>
        </authorList>
    </citation>
    <scope>IDENTIFICATION</scope>
    <source>
        <strain evidence="2">wikel</strain>
    </source>
</reference>
<name>A0A1S4KW36_IXOSC</name>